<keyword evidence="2" id="KW-1185">Reference proteome</keyword>
<sequence>MKTVNIVNAPEEVKKAFEHVKSFFPTLTSVEYDEICHWDFQERGWKSLNFRNVNIDIGILNDAADAQYNIGVPVRYVSK</sequence>
<protein>
    <submittedName>
        <fullName evidence="1">Uncharacterized protein</fullName>
    </submittedName>
</protein>
<gene>
    <name evidence="1" type="ORF">Aci022_168</name>
</gene>
<evidence type="ECO:0000313" key="1">
    <source>
        <dbReference type="EMBL" id="AYD85809.1"/>
    </source>
</evidence>
<reference evidence="1 2" key="1">
    <citation type="submission" date="2018-08" db="EMBL/GenBank/DDBJ databases">
        <title>Complete genome sequence of five Acinetobacter baumannii phages from Abidjan, Cote d'Ivoire.</title>
        <authorList>
            <person name="Essoh C."/>
            <person name="Vernadet J.-P."/>
            <person name="Vergnaud G."/>
            <person name="Resch G."/>
            <person name="Pourcel C."/>
        </authorList>
    </citation>
    <scope>NUCLEOTIDE SEQUENCE [LARGE SCALE GENOMIC DNA]</scope>
</reference>
<evidence type="ECO:0000313" key="2">
    <source>
        <dbReference type="Proteomes" id="UP000280659"/>
    </source>
</evidence>
<proteinExistence type="predicted"/>
<dbReference type="EMBL" id="MH800199">
    <property type="protein sequence ID" value="AYD85809.1"/>
    <property type="molecule type" value="Genomic_DNA"/>
</dbReference>
<dbReference type="Proteomes" id="UP000280659">
    <property type="component" value="Segment"/>
</dbReference>
<accession>A0A386KLI9</accession>
<name>A0A386KLI9_9CAUD</name>
<organism evidence="1 2">
    <name type="scientific">Acinetobacter phage vB_AbaM_B09_Aci02-2</name>
    <dbReference type="NCBI Taxonomy" id="2315467"/>
    <lineage>
        <taxon>Viruses</taxon>
        <taxon>Duplodnaviria</taxon>
        <taxon>Heunggongvirae</taxon>
        <taxon>Uroviricota</taxon>
        <taxon>Caudoviricetes</taxon>
        <taxon>Saclayvirus</taxon>
        <taxon>Saclayvirus Aci022</taxon>
    </lineage>
</organism>